<keyword evidence="3" id="KW-1185">Reference proteome</keyword>
<comment type="caution">
    <text evidence="2">The sequence shown here is derived from an EMBL/GenBank/DDBJ whole genome shotgun (WGS) entry which is preliminary data.</text>
</comment>
<dbReference type="InterPro" id="IPR016181">
    <property type="entry name" value="Acyl_CoA_acyltransferase"/>
</dbReference>
<sequence>MNQKQKVTAERYPESSAEEIVRIVGQLGDALPEQRFFTSLPWITAWLESHQLIPDLIVFRQQGEIVGFTFLGQRQQKRGLFSWRQGYLNQTGHAGPDQIWIEYNTIICIIEQQLCIDALISMLIRDRVHRLTVSMTHTPEAWQNVARLRQLTISCEPQFAARFRFDGKEIDLHLSSNTRSQIRRSIRVVEKEYGALALTPLTDPKELQQGFEEMATLHRERWGQTEQGSGFDNPAFVAHHQQLLSDYPEHAKLVRVTAGEKLLGYSLNFFWNHQVYFYCSGMNYRFTDNKIKPGYVLHYLLLQDYASKGLACYDFLAGFSRYKKSLSNELYSLYTLDILLPSAKGSVIKQLQRFKSAGARLRRWHLWKK</sequence>
<gene>
    <name evidence="2" type="ORF">OCL06_13655</name>
</gene>
<evidence type="ECO:0000313" key="3">
    <source>
        <dbReference type="Proteomes" id="UP001209257"/>
    </source>
</evidence>
<organism evidence="2 3">
    <name type="scientific">Alteromonas salexigens</name>
    <dbReference type="NCBI Taxonomy" id="2982530"/>
    <lineage>
        <taxon>Bacteria</taxon>
        <taxon>Pseudomonadati</taxon>
        <taxon>Pseudomonadota</taxon>
        <taxon>Gammaproteobacteria</taxon>
        <taxon>Alteromonadales</taxon>
        <taxon>Alteromonadaceae</taxon>
        <taxon>Alteromonas/Salinimonas group</taxon>
        <taxon>Alteromonas</taxon>
    </lineage>
</organism>
<dbReference type="RefSeq" id="WP_262995485.1">
    <property type="nucleotide sequence ID" value="NZ_JAOTJC010000012.1"/>
</dbReference>
<proteinExistence type="predicted"/>
<accession>A0ABT2VQQ1</accession>
<dbReference type="Pfam" id="PF13480">
    <property type="entry name" value="Acetyltransf_6"/>
    <property type="match status" value="1"/>
</dbReference>
<dbReference type="Proteomes" id="UP001209257">
    <property type="component" value="Unassembled WGS sequence"/>
</dbReference>
<protein>
    <submittedName>
        <fullName evidence="2">GNAT family N-acetyltransferase</fullName>
    </submittedName>
</protein>
<dbReference type="SUPFAM" id="SSF55729">
    <property type="entry name" value="Acyl-CoA N-acyltransferases (Nat)"/>
    <property type="match status" value="1"/>
</dbReference>
<dbReference type="EMBL" id="JAOTJC010000012">
    <property type="protein sequence ID" value="MCU7555636.1"/>
    <property type="molecule type" value="Genomic_DNA"/>
</dbReference>
<dbReference type="Gene3D" id="3.40.630.30">
    <property type="match status" value="1"/>
</dbReference>
<reference evidence="3" key="1">
    <citation type="submission" date="2023-07" db="EMBL/GenBank/DDBJ databases">
        <title>Study on multiphase classification of strain Alteromonas salexigens isolated from the Yellow Sea.</title>
        <authorList>
            <person name="Sun L."/>
        </authorList>
    </citation>
    <scope>NUCLEOTIDE SEQUENCE [LARGE SCALE GENOMIC DNA]</scope>
    <source>
        <strain evidence="3">ASW11-19</strain>
    </source>
</reference>
<name>A0ABT2VQQ1_9ALTE</name>
<evidence type="ECO:0000259" key="1">
    <source>
        <dbReference type="Pfam" id="PF13480"/>
    </source>
</evidence>
<evidence type="ECO:0000313" key="2">
    <source>
        <dbReference type="EMBL" id="MCU7555636.1"/>
    </source>
</evidence>
<feature type="domain" description="BioF2-like acetyltransferase" evidence="1">
    <location>
        <begin position="176"/>
        <end position="324"/>
    </location>
</feature>
<dbReference type="InterPro" id="IPR038740">
    <property type="entry name" value="BioF2-like_GNAT_dom"/>
</dbReference>